<dbReference type="Proteomes" id="UP000307087">
    <property type="component" value="Unassembled WGS sequence"/>
</dbReference>
<evidence type="ECO:0000313" key="2">
    <source>
        <dbReference type="EMBL" id="THV13337.1"/>
    </source>
</evidence>
<gene>
    <name evidence="2" type="ORF">E9934_10250</name>
</gene>
<keyword evidence="3" id="KW-1185">Reference proteome</keyword>
<proteinExistence type="predicted"/>
<organism evidence="2 3">
    <name type="scientific">Nocardioides caeni</name>
    <dbReference type="NCBI Taxonomy" id="574700"/>
    <lineage>
        <taxon>Bacteria</taxon>
        <taxon>Bacillati</taxon>
        <taxon>Actinomycetota</taxon>
        <taxon>Actinomycetes</taxon>
        <taxon>Propionibacteriales</taxon>
        <taxon>Nocardioidaceae</taxon>
        <taxon>Nocardioides</taxon>
    </lineage>
</organism>
<comment type="caution">
    <text evidence="2">The sequence shown here is derived from an EMBL/GenBank/DDBJ whole genome shotgun (WGS) entry which is preliminary data.</text>
</comment>
<sequence>MIPQLAVPDWLAVATVLALLGLGVAIVVLARSLRESRRHTEELLAAASSDAEALRETLTGLEEQLRVRAEAAEAVQDRVPVARVDDREYVITDLSNDRGPKVPARVVPAPQFADILLRESVIKTAALAAGLRRALAPEIRNRIRFEMKREVKRSRRERKLMLRAARRDWEARQRAGLEASS</sequence>
<accession>A0A4S8NAK4</accession>
<dbReference type="EMBL" id="STGW01000005">
    <property type="protein sequence ID" value="THV13337.1"/>
    <property type="molecule type" value="Genomic_DNA"/>
</dbReference>
<reference evidence="2 3" key="1">
    <citation type="journal article" date="2009" name="Int. J. Syst. Evol. Microbiol.">
        <title>Nocardioides caeni sp. nov., isolated from wastewater.</title>
        <authorList>
            <person name="Yoon J.H."/>
            <person name="Kang S.J."/>
            <person name="Park S."/>
            <person name="Kim W."/>
            <person name="Oh T.K."/>
        </authorList>
    </citation>
    <scope>NUCLEOTIDE SEQUENCE [LARGE SCALE GENOMIC DNA]</scope>
    <source>
        <strain evidence="2 3">DSM 23134</strain>
    </source>
</reference>
<dbReference type="OrthoDB" id="3787531at2"/>
<dbReference type="AlphaFoldDB" id="A0A4S8NAK4"/>
<keyword evidence="1" id="KW-1133">Transmembrane helix</keyword>
<keyword evidence="1" id="KW-0812">Transmembrane</keyword>
<keyword evidence="1" id="KW-0472">Membrane</keyword>
<dbReference type="RefSeq" id="WP_136562799.1">
    <property type="nucleotide sequence ID" value="NZ_BAABLS010000010.1"/>
</dbReference>
<evidence type="ECO:0000313" key="3">
    <source>
        <dbReference type="Proteomes" id="UP000307087"/>
    </source>
</evidence>
<protein>
    <submittedName>
        <fullName evidence="2">Uncharacterized protein</fullName>
    </submittedName>
</protein>
<feature type="transmembrane region" description="Helical" evidence="1">
    <location>
        <begin position="12"/>
        <end position="30"/>
    </location>
</feature>
<name>A0A4S8NAK4_9ACTN</name>
<evidence type="ECO:0000256" key="1">
    <source>
        <dbReference type="SAM" id="Phobius"/>
    </source>
</evidence>